<dbReference type="SUPFAM" id="SSF53850">
    <property type="entry name" value="Periplasmic binding protein-like II"/>
    <property type="match status" value="1"/>
</dbReference>
<dbReference type="PROSITE" id="PS51257">
    <property type="entry name" value="PROKAR_LIPOPROTEIN"/>
    <property type="match status" value="1"/>
</dbReference>
<evidence type="ECO:0000313" key="3">
    <source>
        <dbReference type="Proteomes" id="UP001271792"/>
    </source>
</evidence>
<keyword evidence="3" id="KW-1185">Reference proteome</keyword>
<reference evidence="2 3" key="2">
    <citation type="submission" date="2023-11" db="EMBL/GenBank/DDBJ databases">
        <authorList>
            <person name="Lara A.C."/>
            <person name="Chronakova A."/>
        </authorList>
    </citation>
    <scope>NUCLEOTIDE SEQUENCE [LARGE SCALE GENOMIC DNA]</scope>
    <source>
        <strain evidence="2 3">BCCO 10_0798</strain>
    </source>
</reference>
<evidence type="ECO:0000256" key="1">
    <source>
        <dbReference type="SAM" id="SignalP"/>
    </source>
</evidence>
<accession>A0ABU4U7Z5</accession>
<reference evidence="2 3" key="1">
    <citation type="submission" date="2023-11" db="EMBL/GenBank/DDBJ databases">
        <title>Lentzea sokolovensis, sp. nov., Lentzea kristufkii, sp. nov., and Lentzea miocenensis, sp. nov., rare actinobacteria from Sokolov Coal Basin, Miocene lacustrine sediment, Czech Republic.</title>
        <authorList>
            <person name="Lara A."/>
            <person name="Kotroba L."/>
            <person name="Nouioui I."/>
            <person name="Neumann-Schaal M."/>
            <person name="Mast Y."/>
            <person name="Chronakova A."/>
        </authorList>
    </citation>
    <scope>NUCLEOTIDE SEQUENCE [LARGE SCALE GENOMIC DNA]</scope>
    <source>
        <strain evidence="2 3">BCCO 10_0798</strain>
    </source>
</reference>
<gene>
    <name evidence="2" type="ORF">SK571_45755</name>
</gene>
<keyword evidence="1" id="KW-0732">Signal</keyword>
<dbReference type="EMBL" id="JAXAVV010000057">
    <property type="protein sequence ID" value="MDX8056718.1"/>
    <property type="molecule type" value="Genomic_DNA"/>
</dbReference>
<feature type="signal peptide" evidence="1">
    <location>
        <begin position="1"/>
        <end position="29"/>
    </location>
</feature>
<comment type="caution">
    <text evidence="2">The sequence shown here is derived from an EMBL/GenBank/DDBJ whole genome shotgun (WGS) entry which is preliminary data.</text>
</comment>
<dbReference type="RefSeq" id="WP_319990360.1">
    <property type="nucleotide sequence ID" value="NZ_JAXAVV010000057.1"/>
</dbReference>
<sequence>MGQRRPFRAVPAIATSVTCLLASACSAPASSPAPEREVTVAVWGGEQDAKTYQQRADLASERVSGVNVKLVHVSNGDYGNKIQKMCEEGTRPTSSKSPSRCTAAAARTSCCR</sequence>
<name>A0ABU4U7Z5_9PSEU</name>
<organism evidence="2 3">
    <name type="scientific">Lentzea kristufekii</name>
    <dbReference type="NCBI Taxonomy" id="3095430"/>
    <lineage>
        <taxon>Bacteria</taxon>
        <taxon>Bacillati</taxon>
        <taxon>Actinomycetota</taxon>
        <taxon>Actinomycetes</taxon>
        <taxon>Pseudonocardiales</taxon>
        <taxon>Pseudonocardiaceae</taxon>
        <taxon>Lentzea</taxon>
    </lineage>
</organism>
<evidence type="ECO:0008006" key="4">
    <source>
        <dbReference type="Google" id="ProtNLM"/>
    </source>
</evidence>
<dbReference type="Proteomes" id="UP001271792">
    <property type="component" value="Unassembled WGS sequence"/>
</dbReference>
<evidence type="ECO:0000313" key="2">
    <source>
        <dbReference type="EMBL" id="MDX8056718.1"/>
    </source>
</evidence>
<proteinExistence type="predicted"/>
<dbReference type="Gene3D" id="3.40.190.10">
    <property type="entry name" value="Periplasmic binding protein-like II"/>
    <property type="match status" value="1"/>
</dbReference>
<protein>
    <recommendedName>
        <fullName evidence="4">Multiple sugar transport system substrate-binding protein</fullName>
    </recommendedName>
</protein>
<feature type="chain" id="PRO_5045253914" description="Multiple sugar transport system substrate-binding protein" evidence="1">
    <location>
        <begin position="30"/>
        <end position="112"/>
    </location>
</feature>